<evidence type="ECO:0000313" key="1">
    <source>
        <dbReference type="EMBL" id="PIL28288.1"/>
    </source>
</evidence>
<evidence type="ECO:0000313" key="2">
    <source>
        <dbReference type="Proteomes" id="UP000230002"/>
    </source>
</evidence>
<comment type="caution">
    <text evidence="1">The sequence shown here is derived from an EMBL/GenBank/DDBJ whole genome shotgun (WGS) entry which is preliminary data.</text>
</comment>
<keyword evidence="2" id="KW-1185">Reference proteome</keyword>
<dbReference type="EMBL" id="AYKW01000025">
    <property type="protein sequence ID" value="PIL28288.1"/>
    <property type="molecule type" value="Genomic_DNA"/>
</dbReference>
<dbReference type="PANTHER" id="PTHR46579">
    <property type="entry name" value="F5/8 TYPE C DOMAIN-CONTAINING PROTEIN-RELATED"/>
    <property type="match status" value="1"/>
</dbReference>
<reference evidence="1 2" key="1">
    <citation type="journal article" date="2015" name="Sci. Rep.">
        <title>Chromosome-level genome map provides insights into diverse defense mechanisms in the medicinal fungus Ganoderma sinense.</title>
        <authorList>
            <person name="Zhu Y."/>
            <person name="Xu J."/>
            <person name="Sun C."/>
            <person name="Zhou S."/>
            <person name="Xu H."/>
            <person name="Nelson D.R."/>
            <person name="Qian J."/>
            <person name="Song J."/>
            <person name="Luo H."/>
            <person name="Xiang L."/>
            <person name="Li Y."/>
            <person name="Xu Z."/>
            <person name="Ji A."/>
            <person name="Wang L."/>
            <person name="Lu S."/>
            <person name="Hayward A."/>
            <person name="Sun W."/>
            <person name="Li X."/>
            <person name="Schwartz D.C."/>
            <person name="Wang Y."/>
            <person name="Chen S."/>
        </authorList>
    </citation>
    <scope>NUCLEOTIDE SEQUENCE [LARGE SCALE GENOMIC DNA]</scope>
    <source>
        <strain evidence="1 2">ZZ0214-1</strain>
    </source>
</reference>
<dbReference type="Pfam" id="PF02992">
    <property type="entry name" value="Transposase_21"/>
    <property type="match status" value="1"/>
</dbReference>
<dbReference type="AlphaFoldDB" id="A0A2G8S3Z9"/>
<dbReference type="OrthoDB" id="3269001at2759"/>
<sequence length="690" mass="76604">MPTPDPIAMEDLLESFSRIQLSAPPKDTSHATSPAIEDISDSLANIRLHTSANIPPTVLPLSNSSGAGPSIPDKRDANVASKRALQALTHVEEQILLLEGLLVAPSEAQLGSAEAELAGLRSIYSRVTRNTTLVLARKEEIGRHLHRIGSRICELRHLMPEPNSTDNARKPIPYECGLFFKSSGAPISPPQQNILSQIPTNLKQALERFNLSARTTTYAACPTCHFVYPPSNAPDSDNFVYPALCHNRLGSGGGICNTPLLDPRPGSDDQKPVRPYVVHDLKEYESGLLSSAENVRLINASCDETMAEIRRNEPPPSFATGPFQARFVRTFVFDHQANRLFIDRGEEIRLLFALHVDSFNVEGMSVRGASTSCTIISLACLNLPTNIRYKSENIGLIAIIPGPREPHLTELNFYLAPVIDTFCESWERGTCHSRVALHPDGCVSRSAVAAAVMDLVAARKAAQLASHSAHIYCHVCTCSGKATRGRTDFEHWVSRHPQEMRKQAEAWRDATRSSEQDKIFAQHGVRWSELWRLPYWDPTRQLIVDSMHCIFEGLIPYHFRDILRLTSANAKETEVLLPAFEYNFAAVNIEANSQLPEKVRLSDKEVGQVESISHALCRHVGYGPEEQEQGLEDLHRRLLSKNLKALSFVGRGLELPSKTKMTKQLWVDALVTWASILSLHSHSNKVTSYP</sequence>
<dbReference type="Proteomes" id="UP000230002">
    <property type="component" value="Unassembled WGS sequence"/>
</dbReference>
<proteinExistence type="predicted"/>
<organism evidence="1 2">
    <name type="scientific">Ganoderma sinense ZZ0214-1</name>
    <dbReference type="NCBI Taxonomy" id="1077348"/>
    <lineage>
        <taxon>Eukaryota</taxon>
        <taxon>Fungi</taxon>
        <taxon>Dikarya</taxon>
        <taxon>Basidiomycota</taxon>
        <taxon>Agaricomycotina</taxon>
        <taxon>Agaricomycetes</taxon>
        <taxon>Polyporales</taxon>
        <taxon>Polyporaceae</taxon>
        <taxon>Ganoderma</taxon>
    </lineage>
</organism>
<dbReference type="PANTHER" id="PTHR46579:SF2">
    <property type="entry name" value="C2H2-TYPE DOMAIN-CONTAINING PROTEIN"/>
    <property type="match status" value="1"/>
</dbReference>
<name>A0A2G8S3Z9_9APHY</name>
<accession>A0A2G8S3Z9</accession>
<protein>
    <submittedName>
        <fullName evidence="1">Uncharacterized protein</fullName>
    </submittedName>
</protein>
<gene>
    <name evidence="1" type="ORF">GSI_09576</name>
</gene>
<dbReference type="InterPro" id="IPR004242">
    <property type="entry name" value="Transposase_21"/>
</dbReference>
<dbReference type="STRING" id="1077348.A0A2G8S3Z9"/>